<comment type="caution">
    <text evidence="8">The sequence shown here is derived from an EMBL/GenBank/DDBJ whole genome shotgun (WGS) entry which is preliminary data.</text>
</comment>
<feature type="compositionally biased region" description="Acidic residues" evidence="5">
    <location>
        <begin position="2002"/>
        <end position="2014"/>
    </location>
</feature>
<feature type="non-terminal residue" evidence="8">
    <location>
        <position position="2426"/>
    </location>
</feature>
<feature type="compositionally biased region" description="Acidic residues" evidence="5">
    <location>
        <begin position="2077"/>
        <end position="2086"/>
    </location>
</feature>
<feature type="compositionally biased region" description="Low complexity" evidence="5">
    <location>
        <begin position="1988"/>
        <end position="1999"/>
    </location>
</feature>
<accession>A0ABQ5SA72</accession>
<feature type="compositionally biased region" description="Low complexity" evidence="5">
    <location>
        <begin position="2401"/>
        <end position="2417"/>
    </location>
</feature>
<keyword evidence="3" id="KW-0539">Nucleus</keyword>
<feature type="coiled-coil region" evidence="4">
    <location>
        <begin position="697"/>
        <end position="735"/>
    </location>
</feature>
<dbReference type="InterPro" id="IPR057974">
    <property type="entry name" value="NUA/TPR/MLP1-2-like_dom"/>
</dbReference>
<feature type="compositionally biased region" description="Basic and acidic residues" evidence="5">
    <location>
        <begin position="486"/>
        <end position="500"/>
    </location>
</feature>
<evidence type="ECO:0000256" key="2">
    <source>
        <dbReference type="ARBA" id="ARBA00023054"/>
    </source>
</evidence>
<evidence type="ECO:0000259" key="6">
    <source>
        <dbReference type="Pfam" id="PF07926"/>
    </source>
</evidence>
<dbReference type="PANTHER" id="PTHR18898">
    <property type="entry name" value="NUCLEOPROTEIN TPR-RELATED"/>
    <property type="match status" value="1"/>
</dbReference>
<feature type="domain" description="NUA/TPR/MLP1-2-like" evidence="7">
    <location>
        <begin position="480"/>
        <end position="588"/>
    </location>
</feature>
<keyword evidence="2 4" id="KW-0175">Coiled coil</keyword>
<evidence type="ECO:0000256" key="1">
    <source>
        <dbReference type="ARBA" id="ARBA00004123"/>
    </source>
</evidence>
<feature type="coiled-coil region" evidence="4">
    <location>
        <begin position="1128"/>
        <end position="1180"/>
    </location>
</feature>
<feature type="region of interest" description="Disordered" evidence="5">
    <location>
        <begin position="655"/>
        <end position="692"/>
    </location>
</feature>
<feature type="compositionally biased region" description="Low complexity" evidence="5">
    <location>
        <begin position="1586"/>
        <end position="1602"/>
    </location>
</feature>
<feature type="region of interest" description="Disordered" evidence="5">
    <location>
        <begin position="2124"/>
        <end position="2345"/>
    </location>
</feature>
<feature type="compositionally biased region" description="Acidic residues" evidence="5">
    <location>
        <begin position="2233"/>
        <end position="2244"/>
    </location>
</feature>
<feature type="compositionally biased region" description="Low complexity" evidence="5">
    <location>
        <begin position="1610"/>
        <end position="1620"/>
    </location>
</feature>
<feature type="compositionally biased region" description="Low complexity" evidence="5">
    <location>
        <begin position="680"/>
        <end position="692"/>
    </location>
</feature>
<evidence type="ECO:0000256" key="5">
    <source>
        <dbReference type="SAM" id="MobiDB-lite"/>
    </source>
</evidence>
<feature type="coiled-coil region" evidence="4">
    <location>
        <begin position="778"/>
        <end position="1067"/>
    </location>
</feature>
<feature type="domain" description="Nucleoprotein TPR/MLP1-2" evidence="6">
    <location>
        <begin position="1071"/>
        <end position="1192"/>
    </location>
</feature>
<dbReference type="Proteomes" id="UP001165090">
    <property type="component" value="Unassembled WGS sequence"/>
</dbReference>
<evidence type="ECO:0000313" key="8">
    <source>
        <dbReference type="EMBL" id="GLI66334.1"/>
    </source>
</evidence>
<feature type="region of interest" description="Disordered" evidence="5">
    <location>
        <begin position="1582"/>
        <end position="1647"/>
    </location>
</feature>
<evidence type="ECO:0008006" key="10">
    <source>
        <dbReference type="Google" id="ProtNLM"/>
    </source>
</evidence>
<name>A0ABQ5SA72_9CHLO</name>
<dbReference type="Pfam" id="PF07926">
    <property type="entry name" value="TPR_MLP1_2"/>
    <property type="match status" value="1"/>
</dbReference>
<feature type="compositionally biased region" description="Acidic residues" evidence="5">
    <location>
        <begin position="1950"/>
        <end position="1969"/>
    </location>
</feature>
<evidence type="ECO:0000256" key="4">
    <source>
        <dbReference type="SAM" id="Coils"/>
    </source>
</evidence>
<feature type="compositionally biased region" description="Pro residues" evidence="5">
    <location>
        <begin position="1636"/>
        <end position="1645"/>
    </location>
</feature>
<feature type="region of interest" description="Disordered" evidence="5">
    <location>
        <begin position="1935"/>
        <end position="2110"/>
    </location>
</feature>
<feature type="coiled-coil region" evidence="4">
    <location>
        <begin position="1225"/>
        <end position="1319"/>
    </location>
</feature>
<dbReference type="PANTHER" id="PTHR18898:SF2">
    <property type="entry name" value="NUCLEOPROTEIN TPR"/>
    <property type="match status" value="1"/>
</dbReference>
<keyword evidence="9" id="KW-1185">Reference proteome</keyword>
<feature type="region of interest" description="Disordered" evidence="5">
    <location>
        <begin position="467"/>
        <end position="500"/>
    </location>
</feature>
<feature type="compositionally biased region" description="Acidic residues" evidence="5">
    <location>
        <begin position="2193"/>
        <end position="2225"/>
    </location>
</feature>
<feature type="region of interest" description="Disordered" evidence="5">
    <location>
        <begin position="2368"/>
        <end position="2426"/>
    </location>
</feature>
<dbReference type="Pfam" id="PF25785">
    <property type="entry name" value="TPR"/>
    <property type="match status" value="1"/>
</dbReference>
<dbReference type="EMBL" id="BSDZ01000031">
    <property type="protein sequence ID" value="GLI66334.1"/>
    <property type="molecule type" value="Genomic_DNA"/>
</dbReference>
<feature type="coiled-coil region" evidence="4">
    <location>
        <begin position="214"/>
        <end position="287"/>
    </location>
</feature>
<reference evidence="8 9" key="1">
    <citation type="journal article" date="2023" name="IScience">
        <title>Expanded male sex-determining region conserved during the evolution of homothallism in the green alga Volvox.</title>
        <authorList>
            <person name="Yamamoto K."/>
            <person name="Matsuzaki R."/>
            <person name="Mahakham W."/>
            <person name="Heman W."/>
            <person name="Sekimoto H."/>
            <person name="Kawachi M."/>
            <person name="Minakuchi Y."/>
            <person name="Toyoda A."/>
            <person name="Nozaki H."/>
        </authorList>
    </citation>
    <scope>NUCLEOTIDE SEQUENCE [LARGE SCALE GENOMIC DNA]</scope>
    <source>
        <strain evidence="8 9">NIES-4468</strain>
    </source>
</reference>
<organism evidence="8 9">
    <name type="scientific">Volvox africanus</name>
    <dbReference type="NCBI Taxonomy" id="51714"/>
    <lineage>
        <taxon>Eukaryota</taxon>
        <taxon>Viridiplantae</taxon>
        <taxon>Chlorophyta</taxon>
        <taxon>core chlorophytes</taxon>
        <taxon>Chlorophyceae</taxon>
        <taxon>CS clade</taxon>
        <taxon>Chlamydomonadales</taxon>
        <taxon>Volvocaceae</taxon>
        <taxon>Volvox</taxon>
    </lineage>
</organism>
<feature type="region of interest" description="Disordered" evidence="5">
    <location>
        <begin position="1845"/>
        <end position="1868"/>
    </location>
</feature>
<dbReference type="Gene3D" id="1.10.287.1490">
    <property type="match status" value="2"/>
</dbReference>
<feature type="compositionally biased region" description="Basic and acidic residues" evidence="5">
    <location>
        <begin position="2270"/>
        <end position="2280"/>
    </location>
</feature>
<sequence length="2426" mass="255592">MVDSERRVADLEQALQAANAQMEANDMSYSLALKHYQQNEEHWSIEKRQLQEKIDKLGVDLEQRSQVQEELARVAHELRGKQRALDELQGALSVVTEQRSNTTKTLDSLRTVLVAKDEEVAVLTKQKADLIDLVHQLQTSLNSNDNTRQLALLQTQYDQDRRFWESKLKLLEDDLNAKNNLLLDDRRRASGEQLALRQKVAELEYSNQVSDNARKQLEAQLRELDGFLRDARKQAHDLEQEKIDVEEHWRRQATEYQHLTMQHQAARMAAEEEASALRAQLGDLQGQLQVLQAISDEAANKVDALQSAYGSASQRHKAQIQHLNAIIAAAMSSGDVTVLTNALPPGSPEAAAAARGAVTAGRSGAAIDPVTPGVQLVANTAGTTPATTLVAAGETVLQGKTVMEVWAMYQEMQDAWHQERAEARKMRSFMETIAADLEAKMAFSARQQEEADKVREALDQSMATVGTLEESNRRLQDSLSTAQGSLERKESEKRSQDQTIRDLSQQVKVLMEEVQRLSGKPIARSSSGSMGSAGGLTVGNRVTADQLISATDVINHRLVTFRTLDELVEQNRRLLTMVRKLGAENERSREEVARDVAHQFAAREQEHKSTIAELQQLTAELTGATSVSTKRISELTARTVELEAALVAAKAAARGASTIGDGGGGTAPVSPGARSPPPGDAAGPADDGAAAPDTADLARANEDLSQMRQEMRSLVDTMQTQVNELREKLAAAASESARYAGRAEDWRQRCTTLESLRESELAMRNALAAEKAQLSALLATAQHKADMAQQSVEELQAQIRTRTEHQVVLEARMSAQTTALEDARSALTMAETERNRALADAKVAEQLRANSEATARMQKDDLQRQVASLQSDMARLKEDHERQQTIFHHSVEAATAQLREVRDEAGSMRRARDDAERSLAEARDQVVDLRGRIAELQAQVLDLTSQLAAARGGAAASADLVEGQKLRDVEAQLREAQADLASAREQLEARNSALETLRGAMAALQGTYDALRESHEAAQTAAKQQAEEAEAARVQAQAALAAAEAAIAESRAALAALQAQHEALQASSAAEAARLSSEVERLGRELADRVSQRTRDDEDIARLQAAVREYRSRYEEAVGSHARDVSALQTAETRLEEAQASVNRLQNELTAALSGVDERLATADREKEALKAELVAAEARLADRITANEQLLTSVRGLLAGTHHELVGMSAEQYKSLMDYLGRDKALAAAQLELLASERNKLREERDNSVRQAAVLRAQMASLQDSLTTSRADLQARINLLEAEDHTRRLAQGQLRGERDTARAESERLRTLLAGAEQRAGAAEASLRESAANVAGLQAQLEAHKRGEALWREKYDALMTRYGKVTLEEHNTVKAALATVRAELASASEQVKGLQTSGATLQQQLDELRTSKDATVADLEKSRKEFADLRVRHNMLVRKHRELTAANEAMGKELAAAREQLAAANDKTAALEAQVAKAKEDTAASVAEATGKIKASNKQAIERIRTLTAEKAAQEGELQTLRTSLESLNKTLEEERIRRASDGRAAAMRVLDLERQLKTAREELASSQGKVRELTERIERARARRVGAPTGAAGPGPSSVPTIVAPGLSVGATQPTVAAPAGPPPSAQLPAQLPAQSPPTVPPSEPFASAASLAAAAAAARGARRTPIQFPTPATVQQSTVQRLITVSDQVGSGAAAVPVAATGSVAAAQQSPPQLSTVVSTTGAAAQSIDAAPVTTVEQQFGLSVNDASGPRATGASTLAGPDTLAPAAGGGGVGGNDVCMAEASQHPDVVLEPVQPLAMRPVPLPSPQQGVLVGTVTAASLEDTIATGSQTADLGEVPADMAVNPHMDTQPPTHAGATGTDAEMGDAGAEPLEVGVVATNPASSADPVTHAAAAPTPILEEPVSQPATAAETSAAAEERIPDGANVVAVQEQQDGGETAGDGQGNTEEGTEEGSEEGEDAGAEEIVVEGEGPADGAMEQGEIGDEAGAAACGSTGAGQDAPEEGELHEEQDLGAEGVAGDDREEQVATNTATVEVGVDTLPAEAQNAEEAPPGTGQHEQEDDGEGGGDVISGDGAEVEAEEEDGGGTPVPPSEPVGGEGGTPGPSPVALAAVDAAMAGINAAAATRDAAAAAQRTATLAPEDVAAAEGSAAPMEEQAGLAAAGRGEEDGGMADQPTALPVGGDIDAHQGGEDGDGDSEDDGDGEGEGEGEGEEGDADAEDYEDGSSGSSGMDDDDDDDDEDPDLKALRLKAIAAATTNTRKRQMTPMLEDHCDGEEAVRMNQAAAPGDGGGVGDGPPAPKRQRSASLTSLAVLSKVPASETEVDGQPEGKADGGAEAEESDLELDDLVPGVVADLDSRDAAAAVNATTAAEGGTPSQGACAPATSPGPPNEAAEVTDAQRSLPRSPSPPQQGSKRLQLEEEGAG</sequence>
<feature type="coiled-coil region" evidence="4">
    <location>
        <begin position="1"/>
        <end position="53"/>
    </location>
</feature>
<evidence type="ECO:0000259" key="7">
    <source>
        <dbReference type="Pfam" id="PF25785"/>
    </source>
</evidence>
<proteinExistence type="predicted"/>
<dbReference type="InterPro" id="IPR012929">
    <property type="entry name" value="Nucleoprot-TPR/MLP1-2_dom"/>
</dbReference>
<feature type="region of interest" description="Disordered" evidence="5">
    <location>
        <begin position="1901"/>
        <end position="1923"/>
    </location>
</feature>
<gene>
    <name evidence="8" type="ORF">VaNZ11_010114</name>
</gene>
<feature type="compositionally biased region" description="Low complexity" evidence="5">
    <location>
        <begin position="2124"/>
        <end position="2141"/>
    </location>
</feature>
<protein>
    <recommendedName>
        <fullName evidence="10">Nucleoprotein TPR/MLP1 domain-containing protein</fullName>
    </recommendedName>
</protein>
<evidence type="ECO:0000256" key="3">
    <source>
        <dbReference type="ARBA" id="ARBA00023242"/>
    </source>
</evidence>
<evidence type="ECO:0000313" key="9">
    <source>
        <dbReference type="Proteomes" id="UP001165090"/>
    </source>
</evidence>
<feature type="compositionally biased region" description="Low complexity" evidence="5">
    <location>
        <begin position="2043"/>
        <end position="2058"/>
    </location>
</feature>
<comment type="subcellular location">
    <subcellularLocation>
        <location evidence="1">Nucleus</location>
    </subcellularLocation>
</comment>